<evidence type="ECO:0000313" key="2">
    <source>
        <dbReference type="EMBL" id="GAG57897.1"/>
    </source>
</evidence>
<dbReference type="GO" id="GO:0051287">
    <property type="term" value="F:NAD binding"/>
    <property type="evidence" value="ECO:0007669"/>
    <property type="project" value="InterPro"/>
</dbReference>
<dbReference type="InterPro" id="IPR022885">
    <property type="entry name" value="NDH1_su_D/H"/>
</dbReference>
<feature type="domain" description="NADH-quinone oxidoreductase subunit D" evidence="1">
    <location>
        <begin position="196"/>
        <end position="271"/>
    </location>
</feature>
<dbReference type="InterPro" id="IPR029014">
    <property type="entry name" value="NiFe-Hase_large"/>
</dbReference>
<dbReference type="PANTHER" id="PTHR11993">
    <property type="entry name" value="NADH-UBIQUINONE OXIDOREDUCTASE 49 KDA SUBUNIT"/>
    <property type="match status" value="1"/>
</dbReference>
<dbReference type="InterPro" id="IPR001135">
    <property type="entry name" value="NADH_Q_OxRdtase_suD"/>
</dbReference>
<accession>X0ZIE9</accession>
<dbReference type="GO" id="GO:0048038">
    <property type="term" value="F:quinone binding"/>
    <property type="evidence" value="ECO:0007669"/>
    <property type="project" value="InterPro"/>
</dbReference>
<dbReference type="SUPFAM" id="SSF56762">
    <property type="entry name" value="HydB/Nqo4-like"/>
    <property type="match status" value="1"/>
</dbReference>
<evidence type="ECO:0000259" key="1">
    <source>
        <dbReference type="Pfam" id="PF00346"/>
    </source>
</evidence>
<gene>
    <name evidence="2" type="ORF">S01H4_09644</name>
</gene>
<dbReference type="GO" id="GO:0016651">
    <property type="term" value="F:oxidoreductase activity, acting on NAD(P)H"/>
    <property type="evidence" value="ECO:0007669"/>
    <property type="project" value="InterPro"/>
</dbReference>
<dbReference type="PANTHER" id="PTHR11993:SF10">
    <property type="entry name" value="NADH DEHYDROGENASE [UBIQUINONE] IRON-SULFUR PROTEIN 2, MITOCHONDRIAL"/>
    <property type="match status" value="1"/>
</dbReference>
<dbReference type="AlphaFoldDB" id="X0ZIE9"/>
<name>X0ZIE9_9ZZZZ</name>
<dbReference type="EMBL" id="BART01003528">
    <property type="protein sequence ID" value="GAG57897.1"/>
    <property type="molecule type" value="Genomic_DNA"/>
</dbReference>
<dbReference type="Pfam" id="PF00346">
    <property type="entry name" value="Complex1_49kDa"/>
    <property type="match status" value="1"/>
</dbReference>
<protein>
    <recommendedName>
        <fullName evidence="1">NADH-quinone oxidoreductase subunit D domain-containing protein</fullName>
    </recommendedName>
</protein>
<reference evidence="2" key="1">
    <citation type="journal article" date="2014" name="Front. Microbiol.">
        <title>High frequency of phylogenetically diverse reductive dehalogenase-homologous genes in deep subseafloor sedimentary metagenomes.</title>
        <authorList>
            <person name="Kawai M."/>
            <person name="Futagami T."/>
            <person name="Toyoda A."/>
            <person name="Takaki Y."/>
            <person name="Nishi S."/>
            <person name="Hori S."/>
            <person name="Arai W."/>
            <person name="Tsubouchi T."/>
            <person name="Morono Y."/>
            <person name="Uchiyama I."/>
            <person name="Ito T."/>
            <person name="Fujiyama A."/>
            <person name="Inagaki F."/>
            <person name="Takami H."/>
        </authorList>
    </citation>
    <scope>NUCLEOTIDE SEQUENCE</scope>
    <source>
        <strain evidence="2">Expedition CK06-06</strain>
    </source>
</reference>
<dbReference type="Gene3D" id="1.10.645.10">
    <property type="entry name" value="Cytochrome-c3 Hydrogenase, chain B"/>
    <property type="match status" value="1"/>
</dbReference>
<sequence>VNSFQSVATYKISKKNFLIINLTSFVNNFSVLIKIEISDRELENGCTEIVNVLGEFYEPVNFYRDRSKLISENSDIKIFCQSLDGLDCFDLNISTDNDIVKEAYVDIDISRVVGNHYYKGLEIYDLIAYISRFDWKAGIFPEICLCSAFEELLQLKVPERARYIRMLLCELYRISNHVYFISNICNILGYDVAYSLSLLERERVLKLIETVTGSRIVPNFIRIGGVKKDISEEIIFSIRKSLPILYKNIRRIEKIIIDDFLVIERLKNIGM</sequence>
<proteinExistence type="predicted"/>
<organism evidence="2">
    <name type="scientific">marine sediment metagenome</name>
    <dbReference type="NCBI Taxonomy" id="412755"/>
    <lineage>
        <taxon>unclassified sequences</taxon>
        <taxon>metagenomes</taxon>
        <taxon>ecological metagenomes</taxon>
    </lineage>
</organism>
<feature type="non-terminal residue" evidence="2">
    <location>
        <position position="1"/>
    </location>
</feature>
<comment type="caution">
    <text evidence="2">The sequence shown here is derived from an EMBL/GenBank/DDBJ whole genome shotgun (WGS) entry which is preliminary data.</text>
</comment>